<feature type="binding site" evidence="10">
    <location>
        <begin position="151"/>
        <end position="154"/>
    </location>
    <ligand>
        <name>GTP</name>
        <dbReference type="ChEBI" id="CHEBI:37565"/>
    </ligand>
</feature>
<comment type="caution">
    <text evidence="13">The sequence shown here is derived from an EMBL/GenBank/DDBJ whole genome shotgun (WGS) entry which is preliminary data.</text>
</comment>
<dbReference type="RefSeq" id="WP_344129982.1">
    <property type="nucleotide sequence ID" value="NZ_BAAALT010000065.1"/>
</dbReference>
<organism evidence="13 14">
    <name type="scientific">Luedemannella flava</name>
    <dbReference type="NCBI Taxonomy" id="349316"/>
    <lineage>
        <taxon>Bacteria</taxon>
        <taxon>Bacillati</taxon>
        <taxon>Actinomycetota</taxon>
        <taxon>Actinomycetes</taxon>
        <taxon>Micromonosporales</taxon>
        <taxon>Micromonosporaceae</taxon>
        <taxon>Luedemannella</taxon>
    </lineage>
</organism>
<keyword evidence="1 10" id="KW-0963">Cytoplasm</keyword>
<dbReference type="InterPro" id="IPR004881">
    <property type="entry name" value="Ribosome_biogen_GTPase_RsgA"/>
</dbReference>
<feature type="domain" description="EngC GTPase" evidence="11">
    <location>
        <begin position="112"/>
        <end position="259"/>
    </location>
</feature>
<evidence type="ECO:0000256" key="9">
    <source>
        <dbReference type="ARBA" id="ARBA00023134"/>
    </source>
</evidence>
<proteinExistence type="inferred from homology"/>
<dbReference type="EMBL" id="BAAALT010000065">
    <property type="protein sequence ID" value="GAA1802589.1"/>
    <property type="molecule type" value="Genomic_DNA"/>
</dbReference>
<sequence length="358" mass="38047">MTFDLASLGWDDAYAAVFAPVNRADARPGRVTRVDRGACTVISPNGAERATFAGTLLAAARRDPVALPCAGDWVVLRAWPDRRTTVEGVLPRRTAIVRSAAGTTSHQQILAANLDAAAVVEPVDPEPDLGRIERMLSLAWASGAQPLVILTKCDLAADPAAIAAQIGEIAPRTPVYAVSTVTGDGLERLRPFVAPGRTLGLIGRSGAGKSSLVNALAGATVMGTQEIRRMDGRGRHTTTYRALIPIPGGGAVLDTPGLRGVGLGVDDTIDGLDAAFDDVATLAARCQFGDCRHLGEPGCAVADALAVGELTNRRLESWQRLHREIAVETRRNDVRRMADERARWKRKAQAQRPRGVRP</sequence>
<dbReference type="PANTHER" id="PTHR32120:SF10">
    <property type="entry name" value="SMALL RIBOSOMAL SUBUNIT BIOGENESIS GTPASE RSGA"/>
    <property type="match status" value="1"/>
</dbReference>
<evidence type="ECO:0000259" key="12">
    <source>
        <dbReference type="PROSITE" id="PS51721"/>
    </source>
</evidence>
<dbReference type="SUPFAM" id="SSF52540">
    <property type="entry name" value="P-loop containing nucleoside triphosphate hydrolases"/>
    <property type="match status" value="1"/>
</dbReference>
<comment type="subunit">
    <text evidence="10">Monomer. Associates with 30S ribosomal subunit, binds 16S rRNA.</text>
</comment>
<keyword evidence="7 10" id="KW-0862">Zinc</keyword>
<feature type="binding site" evidence="10">
    <location>
        <position position="291"/>
    </location>
    <ligand>
        <name>Zn(2+)</name>
        <dbReference type="ChEBI" id="CHEBI:29105"/>
    </ligand>
</feature>
<evidence type="ECO:0000259" key="11">
    <source>
        <dbReference type="PROSITE" id="PS50936"/>
    </source>
</evidence>
<feature type="binding site" evidence="10">
    <location>
        <position position="286"/>
    </location>
    <ligand>
        <name>Zn(2+)</name>
        <dbReference type="ChEBI" id="CHEBI:29105"/>
    </ligand>
</feature>
<dbReference type="InterPro" id="IPR030378">
    <property type="entry name" value="G_CP_dom"/>
</dbReference>
<dbReference type="Gene3D" id="3.40.50.300">
    <property type="entry name" value="P-loop containing nucleotide triphosphate hydrolases"/>
    <property type="match status" value="1"/>
</dbReference>
<keyword evidence="2 10" id="KW-0690">Ribosome biogenesis</keyword>
<dbReference type="PROSITE" id="PS50936">
    <property type="entry name" value="ENGC_GTPASE"/>
    <property type="match status" value="1"/>
</dbReference>
<comment type="cofactor">
    <cofactor evidence="10">
        <name>Zn(2+)</name>
        <dbReference type="ChEBI" id="CHEBI:29105"/>
    </cofactor>
    <text evidence="10">Binds 1 zinc ion per subunit.</text>
</comment>
<keyword evidence="8 10" id="KW-0694">RNA-binding</keyword>
<keyword evidence="9 10" id="KW-0342">GTP-binding</keyword>
<dbReference type="PROSITE" id="PS51721">
    <property type="entry name" value="G_CP"/>
    <property type="match status" value="1"/>
</dbReference>
<dbReference type="InterPro" id="IPR010914">
    <property type="entry name" value="RsgA_GTPase_dom"/>
</dbReference>
<feature type="binding site" evidence="10">
    <location>
        <begin position="203"/>
        <end position="211"/>
    </location>
    <ligand>
        <name>GTP</name>
        <dbReference type="ChEBI" id="CHEBI:37565"/>
    </ligand>
</feature>
<evidence type="ECO:0000256" key="3">
    <source>
        <dbReference type="ARBA" id="ARBA00022723"/>
    </source>
</evidence>
<evidence type="ECO:0000313" key="14">
    <source>
        <dbReference type="Proteomes" id="UP001500218"/>
    </source>
</evidence>
<evidence type="ECO:0000256" key="4">
    <source>
        <dbReference type="ARBA" id="ARBA00022730"/>
    </source>
</evidence>
<dbReference type="PANTHER" id="PTHR32120">
    <property type="entry name" value="SMALL RIBOSOMAL SUBUNIT BIOGENESIS GTPASE RSGA"/>
    <property type="match status" value="1"/>
</dbReference>
<reference evidence="14" key="1">
    <citation type="journal article" date="2019" name="Int. J. Syst. Evol. Microbiol.">
        <title>The Global Catalogue of Microorganisms (GCM) 10K type strain sequencing project: providing services to taxonomists for standard genome sequencing and annotation.</title>
        <authorList>
            <consortium name="The Broad Institute Genomics Platform"/>
            <consortium name="The Broad Institute Genome Sequencing Center for Infectious Disease"/>
            <person name="Wu L."/>
            <person name="Ma J."/>
        </authorList>
    </citation>
    <scope>NUCLEOTIDE SEQUENCE [LARGE SCALE GENOMIC DNA]</scope>
    <source>
        <strain evidence="14">JCM 13250</strain>
    </source>
</reference>
<dbReference type="HAMAP" id="MF_01820">
    <property type="entry name" value="GTPase_RsgA"/>
    <property type="match status" value="1"/>
</dbReference>
<dbReference type="EC" id="3.6.1.-" evidence="10"/>
<dbReference type="NCBIfam" id="TIGR00157">
    <property type="entry name" value="ribosome small subunit-dependent GTPase A"/>
    <property type="match status" value="1"/>
</dbReference>
<evidence type="ECO:0000256" key="10">
    <source>
        <dbReference type="HAMAP-Rule" id="MF_01820"/>
    </source>
</evidence>
<evidence type="ECO:0000256" key="5">
    <source>
        <dbReference type="ARBA" id="ARBA00022741"/>
    </source>
</evidence>
<keyword evidence="6 10" id="KW-0378">Hydrolase</keyword>
<keyword evidence="4 10" id="KW-0699">rRNA-binding</keyword>
<feature type="binding site" evidence="10">
    <location>
        <position position="293"/>
    </location>
    <ligand>
        <name>Zn(2+)</name>
        <dbReference type="ChEBI" id="CHEBI:29105"/>
    </ligand>
</feature>
<keyword evidence="3 10" id="KW-0479">Metal-binding</keyword>
<evidence type="ECO:0000313" key="13">
    <source>
        <dbReference type="EMBL" id="GAA1802589.1"/>
    </source>
</evidence>
<gene>
    <name evidence="13" type="primary">rsgA_1</name>
    <name evidence="10" type="synonym">rsgA</name>
    <name evidence="13" type="ORF">GCM10009682_25530</name>
</gene>
<feature type="binding site" evidence="10">
    <location>
        <position position="299"/>
    </location>
    <ligand>
        <name>Zn(2+)</name>
        <dbReference type="ChEBI" id="CHEBI:29105"/>
    </ligand>
</feature>
<comment type="subcellular location">
    <subcellularLocation>
        <location evidence="10">Cytoplasm</location>
    </subcellularLocation>
</comment>
<dbReference type="Pfam" id="PF03193">
    <property type="entry name" value="RsgA_GTPase"/>
    <property type="match status" value="1"/>
</dbReference>
<evidence type="ECO:0000256" key="8">
    <source>
        <dbReference type="ARBA" id="ARBA00022884"/>
    </source>
</evidence>
<feature type="domain" description="CP-type G" evidence="12">
    <location>
        <begin position="104"/>
        <end position="261"/>
    </location>
</feature>
<dbReference type="Proteomes" id="UP001500218">
    <property type="component" value="Unassembled WGS sequence"/>
</dbReference>
<evidence type="ECO:0000256" key="2">
    <source>
        <dbReference type="ARBA" id="ARBA00022517"/>
    </source>
</evidence>
<comment type="function">
    <text evidence="10">One of several proteins that assist in the late maturation steps of the functional core of the 30S ribosomal subunit. Helps release RbfA from mature subunits. May play a role in the assembly of ribosomal proteins into the subunit. Circularly permuted GTPase that catalyzes slow GTP hydrolysis, GTPase activity is stimulated by the 30S ribosomal subunit.</text>
</comment>
<name>A0ABP4YA33_9ACTN</name>
<evidence type="ECO:0000256" key="6">
    <source>
        <dbReference type="ARBA" id="ARBA00022801"/>
    </source>
</evidence>
<accession>A0ABP4YA33</accession>
<evidence type="ECO:0000256" key="7">
    <source>
        <dbReference type="ARBA" id="ARBA00022833"/>
    </source>
</evidence>
<dbReference type="InterPro" id="IPR027417">
    <property type="entry name" value="P-loop_NTPase"/>
</dbReference>
<keyword evidence="5 10" id="KW-0547">Nucleotide-binding</keyword>
<protein>
    <recommendedName>
        <fullName evidence="10">Small ribosomal subunit biogenesis GTPase RsgA</fullName>
        <ecNumber evidence="10">3.6.1.-</ecNumber>
    </recommendedName>
</protein>
<evidence type="ECO:0000256" key="1">
    <source>
        <dbReference type="ARBA" id="ARBA00022490"/>
    </source>
</evidence>
<comment type="similarity">
    <text evidence="10">Belongs to the TRAFAC class YlqF/YawG GTPase family. RsgA subfamily.</text>
</comment>
<keyword evidence="14" id="KW-1185">Reference proteome</keyword>
<dbReference type="CDD" id="cd01854">
    <property type="entry name" value="YjeQ_EngC"/>
    <property type="match status" value="1"/>
</dbReference>
<dbReference type="Gene3D" id="1.10.40.50">
    <property type="entry name" value="Probable gtpase engc, domain 3"/>
    <property type="match status" value="1"/>
</dbReference>